<evidence type="ECO:0000313" key="1">
    <source>
        <dbReference type="EMBL" id="PHJ36804.1"/>
    </source>
</evidence>
<dbReference type="AlphaFoldDB" id="A0A2C6MBC6"/>
<reference evidence="1 2" key="1">
    <citation type="submission" date="2013-09" db="EMBL/GenBank/DDBJ databases">
        <title>Biodegradation of hydrocarbons in the deep terrestrial subsurface : characterization of a microbial consortium composed of two Desulfotomaculum species originating from a deep geological formation.</title>
        <authorList>
            <person name="Aullo T."/>
            <person name="Berlendis S."/>
            <person name="Lascourreges J.-F."/>
            <person name="Dessort D."/>
            <person name="Saint-Laurent S."/>
            <person name="Schraauwers B."/>
            <person name="Mas J."/>
            <person name="Magot M."/>
            <person name="Ranchou-Peyruse A."/>
        </authorList>
    </citation>
    <scope>NUCLEOTIDE SEQUENCE [LARGE SCALE GENOMIC DNA]</scope>
    <source>
        <strain evidence="1 2">Bs107</strain>
    </source>
</reference>
<proteinExistence type="predicted"/>
<dbReference type="Pfam" id="PF02588">
    <property type="entry name" value="YitT_membrane"/>
    <property type="match status" value="1"/>
</dbReference>
<dbReference type="EMBL" id="AWQQ01000148">
    <property type="protein sequence ID" value="PHJ36804.1"/>
    <property type="molecule type" value="Genomic_DNA"/>
</dbReference>
<gene>
    <name evidence="1" type="ORF">P378_20350</name>
</gene>
<comment type="caution">
    <text evidence="1">The sequence shown here is derived from an EMBL/GenBank/DDBJ whole genome shotgun (WGS) entry which is preliminary data.</text>
</comment>
<keyword evidence="2" id="KW-1185">Reference proteome</keyword>
<dbReference type="InterPro" id="IPR003740">
    <property type="entry name" value="YitT"/>
</dbReference>
<protein>
    <submittedName>
        <fullName evidence="1">Uncharacterized protein</fullName>
    </submittedName>
</protein>
<sequence length="68" mass="7632">MFFNIFILGQRRLFLAGKGLCIPLSLNFVAYKTIDLVLEGFDESKSVMIISDQAQEISDAILHPWAEG</sequence>
<organism evidence="1 2">
    <name type="scientific">Desulforamulus profundi</name>
    <dbReference type="NCBI Taxonomy" id="1383067"/>
    <lineage>
        <taxon>Bacteria</taxon>
        <taxon>Bacillati</taxon>
        <taxon>Bacillota</taxon>
        <taxon>Clostridia</taxon>
        <taxon>Eubacteriales</taxon>
        <taxon>Peptococcaceae</taxon>
        <taxon>Desulforamulus</taxon>
    </lineage>
</organism>
<accession>A0A2C6MBC6</accession>
<dbReference type="Proteomes" id="UP000222564">
    <property type="component" value="Unassembled WGS sequence"/>
</dbReference>
<name>A0A2C6MBC6_9FIRM</name>
<evidence type="ECO:0000313" key="2">
    <source>
        <dbReference type="Proteomes" id="UP000222564"/>
    </source>
</evidence>